<dbReference type="PANTHER" id="PTHR30477">
    <property type="entry name" value="ABC-TRANSPORTER METAL-BINDING PROTEIN"/>
    <property type="match status" value="1"/>
</dbReference>
<dbReference type="RefSeq" id="WP_183411374.1">
    <property type="nucleotide sequence ID" value="NZ_JACHWY010000003.1"/>
</dbReference>
<evidence type="ECO:0000256" key="11">
    <source>
        <dbReference type="ARBA" id="ARBA00023136"/>
    </source>
</evidence>
<dbReference type="SUPFAM" id="SSF81345">
    <property type="entry name" value="ABC transporter involved in vitamin B12 uptake, BtuC"/>
    <property type="match status" value="1"/>
</dbReference>
<dbReference type="EMBL" id="JACHWY010000003">
    <property type="protein sequence ID" value="MBB3048593.1"/>
    <property type="molecule type" value="Genomic_DNA"/>
</dbReference>
<dbReference type="GO" id="GO:0055085">
    <property type="term" value="P:transmembrane transport"/>
    <property type="evidence" value="ECO:0007669"/>
    <property type="project" value="InterPro"/>
</dbReference>
<keyword evidence="6 13" id="KW-0812">Transmembrane</keyword>
<accession>A0A7W4W6W7</accession>
<evidence type="ECO:0000256" key="14">
    <source>
        <dbReference type="SAM" id="Phobius"/>
    </source>
</evidence>
<name>A0A7W4W6W7_9GAMM</name>
<dbReference type="Gene3D" id="1.10.3470.10">
    <property type="entry name" value="ABC transporter involved in vitamin B12 uptake, BtuC"/>
    <property type="match status" value="1"/>
</dbReference>
<comment type="caution">
    <text evidence="15">The sequence shown here is derived from an EMBL/GenBank/DDBJ whole genome shotgun (WGS) entry which is preliminary data.</text>
</comment>
<evidence type="ECO:0000256" key="3">
    <source>
        <dbReference type="ARBA" id="ARBA00008034"/>
    </source>
</evidence>
<feature type="transmembrane region" description="Helical" evidence="14">
    <location>
        <begin position="238"/>
        <end position="256"/>
    </location>
</feature>
<dbReference type="InterPro" id="IPR037294">
    <property type="entry name" value="ABC_BtuC-like"/>
</dbReference>
<evidence type="ECO:0000256" key="2">
    <source>
        <dbReference type="ARBA" id="ARBA00004651"/>
    </source>
</evidence>
<feature type="transmembrane region" description="Helical" evidence="14">
    <location>
        <begin position="58"/>
        <end position="74"/>
    </location>
</feature>
<evidence type="ECO:0000256" key="9">
    <source>
        <dbReference type="ARBA" id="ARBA00022989"/>
    </source>
</evidence>
<dbReference type="AlphaFoldDB" id="A0A7W4W6W7"/>
<evidence type="ECO:0000256" key="6">
    <source>
        <dbReference type="ARBA" id="ARBA00022692"/>
    </source>
</evidence>
<keyword evidence="11 14" id="KW-0472">Membrane</keyword>
<evidence type="ECO:0000256" key="4">
    <source>
        <dbReference type="ARBA" id="ARBA00022448"/>
    </source>
</evidence>
<dbReference type="Pfam" id="PF00950">
    <property type="entry name" value="ABC-3"/>
    <property type="match status" value="1"/>
</dbReference>
<feature type="transmembrane region" description="Helical" evidence="14">
    <location>
        <begin position="94"/>
        <end position="114"/>
    </location>
</feature>
<evidence type="ECO:0000256" key="12">
    <source>
        <dbReference type="ARBA" id="ARBA00040080"/>
    </source>
</evidence>
<dbReference type="InterPro" id="IPR001626">
    <property type="entry name" value="ABC_TroCD"/>
</dbReference>
<evidence type="ECO:0000256" key="7">
    <source>
        <dbReference type="ARBA" id="ARBA00022833"/>
    </source>
</evidence>
<reference evidence="15 16" key="1">
    <citation type="submission" date="2020-08" db="EMBL/GenBank/DDBJ databases">
        <title>Genomic Encyclopedia of Type Strains, Phase III (KMG-III): the genomes of soil and plant-associated and newly described type strains.</title>
        <authorList>
            <person name="Whitman W."/>
        </authorList>
    </citation>
    <scope>NUCLEOTIDE SEQUENCE [LARGE SCALE GENOMIC DNA]</scope>
    <source>
        <strain evidence="15 16">CECT 8654</strain>
    </source>
</reference>
<dbReference type="GO" id="GO:0043190">
    <property type="term" value="C:ATP-binding cassette (ABC) transporter complex"/>
    <property type="evidence" value="ECO:0007669"/>
    <property type="project" value="InterPro"/>
</dbReference>
<feature type="transmembrane region" description="Helical" evidence="14">
    <location>
        <begin position="126"/>
        <end position="144"/>
    </location>
</feature>
<evidence type="ECO:0000256" key="13">
    <source>
        <dbReference type="RuleBase" id="RU003943"/>
    </source>
</evidence>
<evidence type="ECO:0000313" key="16">
    <source>
        <dbReference type="Proteomes" id="UP000537130"/>
    </source>
</evidence>
<comment type="function">
    <text evidence="1">Involved in the high-affinity zinc uptake transport system.</text>
</comment>
<feature type="transmembrane region" description="Helical" evidence="14">
    <location>
        <begin position="172"/>
        <end position="200"/>
    </location>
</feature>
<keyword evidence="9 14" id="KW-1133">Transmembrane helix</keyword>
<sequence>MIDILLYAFIAGLLLVIPAGPLGSIILWQRMAYYGDTLAHSALLGVALGLLLDTHVELTVLGVCVLLALLLGPLHRISGNSLDSLLGIAAHTSLALGLVAVSMQSGAVDLNAYLFGDILAVQRSDLILLTGISVLCCGLMLWRWNALVAIATHRDLAQVEGLPVARLEILQMVLMALLVAVGMKIVGVLLISALLIIPAATAGRLSRTPEQVALGAIGCGCIAVVGGLFSAWQLDTPAGPSIVVFAAALFFLLLPFGKRTKT</sequence>
<proteinExistence type="inferred from homology"/>
<evidence type="ECO:0000313" key="15">
    <source>
        <dbReference type="EMBL" id="MBB3048593.1"/>
    </source>
</evidence>
<keyword evidence="7" id="KW-0862">Zinc</keyword>
<keyword evidence="8" id="KW-0864">Zinc transport</keyword>
<dbReference type="PANTHER" id="PTHR30477:SF23">
    <property type="entry name" value="HIGH-AFFINITY ZINC UPTAKE SYSTEM MEMBRANE PROTEIN ZNUB"/>
    <property type="match status" value="1"/>
</dbReference>
<organism evidence="15 16">
    <name type="scientific">Litorivivens lipolytica</name>
    <dbReference type="NCBI Taxonomy" id="1524264"/>
    <lineage>
        <taxon>Bacteria</taxon>
        <taxon>Pseudomonadati</taxon>
        <taxon>Pseudomonadota</taxon>
        <taxon>Gammaproteobacteria</taxon>
        <taxon>Litorivivens</taxon>
    </lineage>
</organism>
<keyword evidence="5" id="KW-1003">Cell membrane</keyword>
<protein>
    <recommendedName>
        <fullName evidence="12">High-affinity zinc uptake system membrane protein ZnuB</fullName>
    </recommendedName>
</protein>
<dbReference type="GO" id="GO:0010043">
    <property type="term" value="P:response to zinc ion"/>
    <property type="evidence" value="ECO:0007669"/>
    <property type="project" value="TreeGrafter"/>
</dbReference>
<evidence type="ECO:0000256" key="8">
    <source>
        <dbReference type="ARBA" id="ARBA00022906"/>
    </source>
</evidence>
<comment type="similarity">
    <text evidence="3 13">Belongs to the ABC-3 integral membrane protein family.</text>
</comment>
<gene>
    <name evidence="15" type="ORF">FHR99_002867</name>
</gene>
<dbReference type="GO" id="GO:0006829">
    <property type="term" value="P:zinc ion transport"/>
    <property type="evidence" value="ECO:0007669"/>
    <property type="project" value="UniProtKB-KW"/>
</dbReference>
<keyword evidence="16" id="KW-1185">Reference proteome</keyword>
<feature type="transmembrane region" description="Helical" evidence="14">
    <location>
        <begin position="33"/>
        <end position="51"/>
    </location>
</feature>
<keyword evidence="4 13" id="KW-0813">Transport</keyword>
<feature type="transmembrane region" description="Helical" evidence="14">
    <location>
        <begin position="212"/>
        <end position="232"/>
    </location>
</feature>
<evidence type="ECO:0000256" key="1">
    <source>
        <dbReference type="ARBA" id="ARBA00002313"/>
    </source>
</evidence>
<evidence type="ECO:0000256" key="10">
    <source>
        <dbReference type="ARBA" id="ARBA00023065"/>
    </source>
</evidence>
<keyword evidence="10" id="KW-0406">Ion transport</keyword>
<dbReference type="Proteomes" id="UP000537130">
    <property type="component" value="Unassembled WGS sequence"/>
</dbReference>
<evidence type="ECO:0000256" key="5">
    <source>
        <dbReference type="ARBA" id="ARBA00022475"/>
    </source>
</evidence>
<comment type="subcellular location">
    <subcellularLocation>
        <location evidence="2 13">Cell membrane</location>
        <topology evidence="2 13">Multi-pass membrane protein</topology>
    </subcellularLocation>
</comment>